<keyword evidence="2" id="KW-0812">Transmembrane</keyword>
<accession>A0A1W1D7S8</accession>
<evidence type="ECO:0000313" key="3">
    <source>
        <dbReference type="EMBL" id="SFV76678.1"/>
    </source>
</evidence>
<dbReference type="SUPFAM" id="SSF74653">
    <property type="entry name" value="TolA/TonB C-terminal domain"/>
    <property type="match status" value="1"/>
</dbReference>
<feature type="coiled-coil region" evidence="1">
    <location>
        <begin position="66"/>
        <end position="218"/>
    </location>
</feature>
<keyword evidence="2" id="KW-1133">Transmembrane helix</keyword>
<dbReference type="AlphaFoldDB" id="A0A1W1D7S8"/>
<dbReference type="Pfam" id="PF13103">
    <property type="entry name" value="TonB_2"/>
    <property type="match status" value="1"/>
</dbReference>
<evidence type="ECO:0000256" key="2">
    <source>
        <dbReference type="SAM" id="Phobius"/>
    </source>
</evidence>
<evidence type="ECO:0000256" key="1">
    <source>
        <dbReference type="SAM" id="Coils"/>
    </source>
</evidence>
<keyword evidence="1" id="KW-0175">Coiled coil</keyword>
<proteinExistence type="predicted"/>
<organism evidence="3">
    <name type="scientific">hydrothermal vent metagenome</name>
    <dbReference type="NCBI Taxonomy" id="652676"/>
    <lineage>
        <taxon>unclassified sequences</taxon>
        <taxon>metagenomes</taxon>
        <taxon>ecological metagenomes</taxon>
    </lineage>
</organism>
<gene>
    <name evidence="3" type="ORF">MNB_SUP05-4-351</name>
</gene>
<reference evidence="3" key="1">
    <citation type="submission" date="2016-10" db="EMBL/GenBank/DDBJ databases">
        <authorList>
            <person name="de Groot N.N."/>
        </authorList>
    </citation>
    <scope>NUCLEOTIDE SEQUENCE</scope>
</reference>
<sequence>MKTDLIKKVKLPKIAKKHPFAFWTAIALHVALVIGLVFTNVQRWDIPKQAAKSSNTAVPKAVTIDLTEIKKEKQRLINIKQKREKRLAELKLAEKRVENERYKEQQRLKKLKANVKKEKQAKIKAEKSRKKAEQKIQQAINKKKIAEKKTKEAIKKKNLAEKKAKEAEKKAKVAEKKKQDIEKLRQVESNKFEKEQDNRSLKKEIQAEEDQEREIAQEDILNELKANYINQIASRVKEKWRYQGAKDNWGCDVYILQDLKGNVQSVKLQSCNINNNAKERAFKNAIERAVYKASPLPHAPDKSVFDREILFHFRVN</sequence>
<name>A0A1W1D7S8_9ZZZZ</name>
<dbReference type="EMBL" id="FPHR01000006">
    <property type="protein sequence ID" value="SFV76678.1"/>
    <property type="molecule type" value="Genomic_DNA"/>
</dbReference>
<dbReference type="Gene3D" id="3.30.1150.10">
    <property type="match status" value="1"/>
</dbReference>
<protein>
    <submittedName>
        <fullName evidence="3">TolA protein</fullName>
    </submittedName>
</protein>
<keyword evidence="2" id="KW-0472">Membrane</keyword>
<feature type="transmembrane region" description="Helical" evidence="2">
    <location>
        <begin position="20"/>
        <end position="38"/>
    </location>
</feature>